<dbReference type="AlphaFoldDB" id="A0A1H5D2Z6"/>
<dbReference type="Pfam" id="PF13458">
    <property type="entry name" value="Peripla_BP_6"/>
    <property type="match status" value="1"/>
</dbReference>
<reference evidence="5 6" key="1">
    <citation type="submission" date="2016-10" db="EMBL/GenBank/DDBJ databases">
        <authorList>
            <person name="de Groot N.N."/>
        </authorList>
    </citation>
    <scope>NUCLEOTIDE SEQUENCE [LARGE SCALE GENOMIC DNA]</scope>
    <source>
        <strain evidence="5 6">MT12</strain>
    </source>
</reference>
<dbReference type="EMBL" id="FNTH01000001">
    <property type="protein sequence ID" value="SED73287.1"/>
    <property type="molecule type" value="Genomic_DNA"/>
</dbReference>
<dbReference type="PROSITE" id="PS51318">
    <property type="entry name" value="TAT"/>
    <property type="match status" value="1"/>
</dbReference>
<comment type="similarity">
    <text evidence="1">Belongs to the leucine-binding protein family.</text>
</comment>
<evidence type="ECO:0000256" key="1">
    <source>
        <dbReference type="ARBA" id="ARBA00010062"/>
    </source>
</evidence>
<keyword evidence="3" id="KW-0029">Amino-acid transport</keyword>
<gene>
    <name evidence="5" type="ORF">SAMN05444164_5624</name>
</gene>
<accession>A0A1H5D2Z6</accession>
<protein>
    <submittedName>
        <fullName evidence="5">Amino acid/amide ABC transporter substrate-binding protein, HAAT family</fullName>
    </submittedName>
</protein>
<feature type="domain" description="Leucine-binding protein" evidence="4">
    <location>
        <begin position="37"/>
        <end position="385"/>
    </location>
</feature>
<evidence type="ECO:0000313" key="5">
    <source>
        <dbReference type="EMBL" id="SED73287.1"/>
    </source>
</evidence>
<dbReference type="InterPro" id="IPR006311">
    <property type="entry name" value="TAT_signal"/>
</dbReference>
<dbReference type="OrthoDB" id="7318060at2"/>
<dbReference type="InterPro" id="IPR028082">
    <property type="entry name" value="Peripla_BP_I"/>
</dbReference>
<proteinExistence type="inferred from homology"/>
<name>A0A1H5D2Z6_9BRAD</name>
<evidence type="ECO:0000259" key="4">
    <source>
        <dbReference type="Pfam" id="PF13458"/>
    </source>
</evidence>
<evidence type="ECO:0000256" key="3">
    <source>
        <dbReference type="ARBA" id="ARBA00022970"/>
    </source>
</evidence>
<dbReference type="InterPro" id="IPR028081">
    <property type="entry name" value="Leu-bd"/>
</dbReference>
<organism evidence="5 6">
    <name type="scientific">Bradyrhizobium erythrophlei</name>
    <dbReference type="NCBI Taxonomy" id="1437360"/>
    <lineage>
        <taxon>Bacteria</taxon>
        <taxon>Pseudomonadati</taxon>
        <taxon>Pseudomonadota</taxon>
        <taxon>Alphaproteobacteria</taxon>
        <taxon>Hyphomicrobiales</taxon>
        <taxon>Nitrobacteraceae</taxon>
        <taxon>Bradyrhizobium</taxon>
    </lineage>
</organism>
<dbReference type="PANTHER" id="PTHR30483">
    <property type="entry name" value="LEUCINE-SPECIFIC-BINDING PROTEIN"/>
    <property type="match status" value="1"/>
</dbReference>
<evidence type="ECO:0000313" key="6">
    <source>
        <dbReference type="Proteomes" id="UP000198992"/>
    </source>
</evidence>
<dbReference type="RefSeq" id="WP_092122066.1">
    <property type="nucleotide sequence ID" value="NZ_FNTH01000001.1"/>
</dbReference>
<dbReference type="Gene3D" id="3.40.50.2300">
    <property type="match status" value="2"/>
</dbReference>
<dbReference type="Proteomes" id="UP000198992">
    <property type="component" value="Unassembled WGS sequence"/>
</dbReference>
<keyword evidence="3" id="KW-0813">Transport</keyword>
<dbReference type="GO" id="GO:0006865">
    <property type="term" value="P:amino acid transport"/>
    <property type="evidence" value="ECO:0007669"/>
    <property type="project" value="UniProtKB-KW"/>
</dbReference>
<keyword evidence="2" id="KW-0732">Signal</keyword>
<dbReference type="SUPFAM" id="SSF53822">
    <property type="entry name" value="Periplasmic binding protein-like I"/>
    <property type="match status" value="1"/>
</dbReference>
<evidence type="ECO:0000256" key="2">
    <source>
        <dbReference type="ARBA" id="ARBA00022729"/>
    </source>
</evidence>
<sequence>MKNRNESGLTRRALLGSGVGAAAGLVSWPARAATPAKVRVGAINPSSGVLAFPGQACVRGIDAGAKFAKEKFGIDMEIIHADTQSRPENGRIAAENLIRQGCTVLIGAWDSGATISALQAAEAAKVPMVVHIASATQVTSQGFTQVFRYYPTSLTVVMKSLIELKSLLSSLKDVPTSAAIMHLNNTMGQSTAASIDQAWKEVDVPLKIAQYIPYDEKARDLSVEVAKAKASGADALVSVTRVNDAIMIIRECVKQGWNPKLIFSPNSNGVQDKAYYDALGKYGDGAILSTLWYNPKAPDAAAILKRFASDYPNDWLDANSGCAFEAVQIAADAVSRAGSSESAAIHAALKATDMTPILMSSGRIKFDASGQNMGGDVTLLQGQNGRPRVVAPQAVAEATLQYPLVPFNSR</sequence>
<dbReference type="PANTHER" id="PTHR30483:SF37">
    <property type="entry name" value="ABC TRANSPORTER SUBSTRATE-BINDING PROTEIN"/>
    <property type="match status" value="1"/>
</dbReference>
<dbReference type="InterPro" id="IPR051010">
    <property type="entry name" value="BCAA_transport"/>
</dbReference>